<dbReference type="InterPro" id="IPR008984">
    <property type="entry name" value="SMAD_FHA_dom_sf"/>
</dbReference>
<dbReference type="GO" id="GO:0051239">
    <property type="term" value="P:regulation of multicellular organismal process"/>
    <property type="evidence" value="ECO:0007669"/>
    <property type="project" value="UniProtKB-ARBA"/>
</dbReference>
<dbReference type="PANTHER" id="PTHR22742">
    <property type="entry name" value="EXPANSION, ISOFORM A-RELATED"/>
    <property type="match status" value="1"/>
</dbReference>
<dbReference type="FunFam" id="2.60.200.10:FF:000006">
    <property type="entry name" value="Expansion, isoform A"/>
    <property type="match status" value="1"/>
</dbReference>
<dbReference type="InterPro" id="IPR017855">
    <property type="entry name" value="SMAD-like_dom_sf"/>
</dbReference>
<evidence type="ECO:0000256" key="1">
    <source>
        <dbReference type="SAM" id="MobiDB-lite"/>
    </source>
</evidence>
<proteinExistence type="predicted"/>
<feature type="region of interest" description="Disordered" evidence="1">
    <location>
        <begin position="308"/>
        <end position="340"/>
    </location>
</feature>
<reference evidence="3" key="1">
    <citation type="submission" date="2015-08" db="UniProtKB">
        <authorList>
            <consortium name="WormBaseParasite"/>
        </authorList>
    </citation>
    <scope>IDENTIFICATION</scope>
</reference>
<feature type="region of interest" description="Disordered" evidence="1">
    <location>
        <begin position="360"/>
        <end position="381"/>
    </location>
</feature>
<name>A0A0K0DYI4_STRER</name>
<accession>A0A0K0DYI4</accession>
<dbReference type="InterPro" id="IPR001132">
    <property type="entry name" value="SMAD_dom_Dwarfin-type"/>
</dbReference>
<protein>
    <submittedName>
        <fullName evidence="3">MH2 domain-containing protein</fullName>
    </submittedName>
</protein>
<dbReference type="PANTHER" id="PTHR22742:SF2">
    <property type="entry name" value="EXPANSION, ISOFORM A-RELATED"/>
    <property type="match status" value="1"/>
</dbReference>
<dbReference type="Pfam" id="PF03166">
    <property type="entry name" value="MH2"/>
    <property type="match status" value="1"/>
</dbReference>
<dbReference type="GO" id="GO:0009791">
    <property type="term" value="P:post-embryonic development"/>
    <property type="evidence" value="ECO:0007669"/>
    <property type="project" value="UniProtKB-ARBA"/>
</dbReference>
<dbReference type="Gene3D" id="2.60.200.10">
    <property type="match status" value="1"/>
</dbReference>
<dbReference type="SMART" id="SM00524">
    <property type="entry name" value="DWB"/>
    <property type="match status" value="1"/>
</dbReference>
<sequence>MELNRNKAYCTENIEEKSIENNCENIIDEDMWYDIDQFQLDHLNEVLQRLSEGTLDDEIWGKLIIMEKTKRIAKAYLRKTTIIVDGGDEEFDGMTIGFNYFSNPDRDHQTSELRKKIGDGVIIKMDSQGNIKAMARGAAPVIVQNWKNNKKHCIAEKLLRLQGKLITKRGIDMNDDDRIFKVFDMKKFKISIERDCFETEEDVKNLLLKTCLRIALVKDGQPDDPMETPCWFMLINLVALDMIKTKMPHIADLNCLYGELGCPSVIPSIKRSALKEQIESSSISCSNRRKSQSYYEILSDDSKKHHFKISSNYDNGRRKGKRNLSSSDDSEESNTEVNTKYNHNVINSRFLKPYSGSITDSSSGFASGTDKRSFSSTKRSSSDLTKSVEDLKINCNESKNLLNPGIKISGLRPKLDKTLFDPPYSSRKNNGLIRKRSSLQEIDRERRKEYRNSCNIDEIYNECNDNSIEIDNIIYTDKEKCLDETYNNNDYAEGLKIDNEGKDFDINEALKNVDESFNYLQNGDYYSDFFEVEENNCRENLLLIDKPNESTINNNDSDDTVSSQSPLPYSNNLLYLNRHWRVRKPITKYNNYLQTIDRVRSKVSKNNKNTNNGKSDVLFNRSETIKINSISNSSPLEIADISCQFFKSQEQECTMIVWKEWRCIRDKIYSNFKNPSISIVNVEYDFVKNTSLNSIRFGKGVPLYENEHTSIKKLDLQPQRQSITCLQITDTYNKEEDRKSNINQISAPQSTGVDSKTAINHSLFVSNIQETGKETTILKISNSPPSTMGTNLPEYQKQPEFKRNFQITNRLVTSPKTQKKELQSMEINRTLPNSTTSIRTHFKETSGNVSQTTSLQEQKQSHQITNQRTTANHFEENPITSTAISIGACQNSPTSQNQFTTIPQSKHQNPNIKYEQYQTTLQGQYRQHHNQFNHPLSTTIQREQYQPERIYMERNRIRNMAEKDYQQRRARSHSRTIQTRQPDQSSHFSRNTSRKPTGLERLLQHARSLSKSSNQGKKYSTLPRPMEETKVWIQKHANPSERLQIKSINHYHQPFPMHPPLPVSQQMGNEMIYQTLPIHHQQEMFYCSPREITLMRKKNNQREEIYMRTPPINGPIMKRRVEEEMDNCYMKEIHLNQNNQSTPSLIYLRNHQYPKIQHHANGQLINGAEKIYQKSCVQLRSPSIGRVMMEGMKANGTIVNLNPSKEGIIYGNREQFVKGYWENPLQKHHHME</sequence>
<feature type="compositionally biased region" description="Polar residues" evidence="1">
    <location>
        <begin position="975"/>
        <end position="995"/>
    </location>
</feature>
<dbReference type="PROSITE" id="PS51076">
    <property type="entry name" value="MH2"/>
    <property type="match status" value="1"/>
</dbReference>
<dbReference type="GO" id="GO:0006355">
    <property type="term" value="P:regulation of DNA-templated transcription"/>
    <property type="evidence" value="ECO:0007669"/>
    <property type="project" value="InterPro"/>
</dbReference>
<evidence type="ECO:0000259" key="2">
    <source>
        <dbReference type="PROSITE" id="PS51076"/>
    </source>
</evidence>
<dbReference type="SUPFAM" id="SSF49879">
    <property type="entry name" value="SMAD/FHA domain"/>
    <property type="match status" value="1"/>
</dbReference>
<dbReference type="WBParaSite" id="SSTP_0000230000.1">
    <property type="protein sequence ID" value="SSTP_0000230000.1"/>
    <property type="gene ID" value="SSTP_0000230000"/>
</dbReference>
<dbReference type="GO" id="GO:0050793">
    <property type="term" value="P:regulation of developmental process"/>
    <property type="evidence" value="ECO:0007669"/>
    <property type="project" value="UniProtKB-ARBA"/>
</dbReference>
<feature type="region of interest" description="Disordered" evidence="1">
    <location>
        <begin position="845"/>
        <end position="866"/>
    </location>
</feature>
<organism evidence="3">
    <name type="scientific">Strongyloides stercoralis</name>
    <name type="common">Threadworm</name>
    <dbReference type="NCBI Taxonomy" id="6248"/>
    <lineage>
        <taxon>Eukaryota</taxon>
        <taxon>Metazoa</taxon>
        <taxon>Ecdysozoa</taxon>
        <taxon>Nematoda</taxon>
        <taxon>Chromadorea</taxon>
        <taxon>Rhabditida</taxon>
        <taxon>Tylenchina</taxon>
        <taxon>Panagrolaimomorpha</taxon>
        <taxon>Strongyloidoidea</taxon>
        <taxon>Strongyloididae</taxon>
        <taxon>Strongyloides</taxon>
    </lineage>
</organism>
<feature type="domain" description="MH2" evidence="2">
    <location>
        <begin position="60"/>
        <end position="266"/>
    </location>
</feature>
<feature type="region of interest" description="Disordered" evidence="1">
    <location>
        <begin position="964"/>
        <end position="997"/>
    </location>
</feature>
<dbReference type="AlphaFoldDB" id="A0A0K0DYI4"/>
<evidence type="ECO:0000313" key="3">
    <source>
        <dbReference type="WBParaSite" id="SSTP_0000230000.1"/>
    </source>
</evidence>